<dbReference type="Proteomes" id="UP001404845">
    <property type="component" value="Unassembled WGS sequence"/>
</dbReference>
<dbReference type="EMBL" id="JAQYXL010000001">
    <property type="protein sequence ID" value="MEN3227283.1"/>
    <property type="molecule type" value="Genomic_DNA"/>
</dbReference>
<proteinExistence type="predicted"/>
<gene>
    <name evidence="1" type="ORF">PUR21_06425</name>
</gene>
<reference evidence="1 2" key="1">
    <citation type="journal article" date="2023" name="PLoS ONE">
        <title>Complete genome assembly of Hawai'i environmental nontuberculous mycobacteria reveals unexpected co-isolation with methylobacteria.</title>
        <authorList>
            <person name="Hendrix J."/>
            <person name="Epperson L.E."/>
            <person name="Tong E.I."/>
            <person name="Chan Y.L."/>
            <person name="Hasan N.A."/>
            <person name="Dawrs S.N."/>
            <person name="Norton G.J."/>
            <person name="Virdi R."/>
            <person name="Crooks J.L."/>
            <person name="Chan E.D."/>
            <person name="Honda J.R."/>
            <person name="Strong M."/>
        </authorList>
    </citation>
    <scope>NUCLEOTIDE SEQUENCE [LARGE SCALE GENOMIC DNA]</scope>
    <source>
        <strain evidence="1 2">NJH_HI01</strain>
    </source>
</reference>
<protein>
    <submittedName>
        <fullName evidence="1">Uncharacterized protein</fullName>
    </submittedName>
</protein>
<comment type="caution">
    <text evidence="1">The sequence shown here is derived from an EMBL/GenBank/DDBJ whole genome shotgun (WGS) entry which is preliminary data.</text>
</comment>
<accession>A0ABU9Z7L8</accession>
<organism evidence="1 2">
    <name type="scientific">Methylorubrum rhodesianum</name>
    <dbReference type="NCBI Taxonomy" id="29427"/>
    <lineage>
        <taxon>Bacteria</taxon>
        <taxon>Pseudomonadati</taxon>
        <taxon>Pseudomonadota</taxon>
        <taxon>Alphaproteobacteria</taxon>
        <taxon>Hyphomicrobiales</taxon>
        <taxon>Methylobacteriaceae</taxon>
        <taxon>Methylorubrum</taxon>
    </lineage>
</organism>
<evidence type="ECO:0000313" key="2">
    <source>
        <dbReference type="Proteomes" id="UP001404845"/>
    </source>
</evidence>
<name>A0ABU9Z7L8_9HYPH</name>
<evidence type="ECO:0000313" key="1">
    <source>
        <dbReference type="EMBL" id="MEN3227283.1"/>
    </source>
</evidence>
<keyword evidence="2" id="KW-1185">Reference proteome</keyword>
<sequence length="46" mass="5178">MPLREVPPLEWSNQLYTYVTADGYHRFFASIAAGFDHLPGDLPGAR</sequence>
<dbReference type="RefSeq" id="WP_345970417.1">
    <property type="nucleotide sequence ID" value="NZ_JAQYXL010000001.1"/>
</dbReference>